<dbReference type="GO" id="GO:0004803">
    <property type="term" value="F:transposase activity"/>
    <property type="evidence" value="ECO:0007669"/>
    <property type="project" value="InterPro"/>
</dbReference>
<evidence type="ECO:0000313" key="2">
    <source>
        <dbReference type="Proteomes" id="UP000466396"/>
    </source>
</evidence>
<dbReference type="EMBL" id="AP022581">
    <property type="protein sequence ID" value="BBX96826.1"/>
    <property type="molecule type" value="Genomic_DNA"/>
</dbReference>
<dbReference type="PANTHER" id="PTHR33055:SF13">
    <property type="entry name" value="TRANSPOSASE"/>
    <property type="match status" value="1"/>
</dbReference>
<dbReference type="Proteomes" id="UP000466396">
    <property type="component" value="Chromosome"/>
</dbReference>
<dbReference type="NCBIfam" id="NF033542">
    <property type="entry name" value="transpos_IS110"/>
    <property type="match status" value="1"/>
</dbReference>
<dbReference type="InterPro" id="IPR047650">
    <property type="entry name" value="Transpos_IS110"/>
</dbReference>
<reference evidence="1 2" key="1">
    <citation type="journal article" date="2019" name="Emerg. Microbes Infect.">
        <title>Comprehensive subspecies identification of 175 nontuberculous mycobacteria species based on 7547 genomic profiles.</title>
        <authorList>
            <person name="Matsumoto Y."/>
            <person name="Kinjo T."/>
            <person name="Motooka D."/>
            <person name="Nabeya D."/>
            <person name="Jung N."/>
            <person name="Uechi K."/>
            <person name="Horii T."/>
            <person name="Iida T."/>
            <person name="Fujita J."/>
            <person name="Nakamura S."/>
        </authorList>
    </citation>
    <scope>NUCLEOTIDE SEQUENCE [LARGE SCALE GENOMIC DNA]</scope>
    <source>
        <strain evidence="1 2">JCM 15657</strain>
    </source>
</reference>
<gene>
    <name evidence="1" type="ORF">MLAC_21200</name>
</gene>
<dbReference type="GO" id="GO:0003677">
    <property type="term" value="F:DNA binding"/>
    <property type="evidence" value="ECO:0007669"/>
    <property type="project" value="InterPro"/>
</dbReference>
<dbReference type="GO" id="GO:0006313">
    <property type="term" value="P:DNA transposition"/>
    <property type="evidence" value="ECO:0007669"/>
    <property type="project" value="InterPro"/>
</dbReference>
<dbReference type="InterPro" id="IPR002525">
    <property type="entry name" value="Transp_IS110-like_N"/>
</dbReference>
<proteinExistence type="predicted"/>
<dbReference type="KEGG" id="mlj:MLAC_21200"/>
<dbReference type="STRING" id="169765.AWC15_17925"/>
<accession>A0A1X1YEP1</accession>
<evidence type="ECO:0000313" key="1">
    <source>
        <dbReference type="EMBL" id="BBX96826.1"/>
    </source>
</evidence>
<name>A0A1X1YEP1_9MYCO</name>
<dbReference type="InterPro" id="IPR003346">
    <property type="entry name" value="Transposase_20"/>
</dbReference>
<sequence length="343" mass="38224">MDEYDGRQFVGIDLHRQRSVIVRQCESGELLSAVRIVNDPVALRLQLEQAGSDPEVVLEATYGWYWAVDVLQEHGAHVHLAHPLGVKGFRYRRVKNDVRDAADLADLLRMGRLPEAWIAPPQTRELRELVRYRAKLVALRSGLKAQVHAVLAKAGVLISASDLFGVTGRQRLAKVPLGAAYAQRISSLLELIDILDRHEARFAAIIAERLRADRGYQVIQQLPGVGPVLAAVFVAEIGDVHRFSGPARLCSWAGLTPTHRESDKVVRRGHITKQGSKLVRWAAVEAIQRQPDTAKITLDRKRIEGRRGRNIAKIAAARKLLTLVYYGLRDGHIRALAHRQVAA</sequence>
<keyword evidence="2" id="KW-1185">Reference proteome</keyword>
<dbReference type="Pfam" id="PF01548">
    <property type="entry name" value="DEDD_Tnp_IS110"/>
    <property type="match status" value="1"/>
</dbReference>
<dbReference type="Pfam" id="PF02371">
    <property type="entry name" value="Transposase_20"/>
    <property type="match status" value="1"/>
</dbReference>
<protein>
    <submittedName>
        <fullName evidence="1">IS110 family transposase</fullName>
    </submittedName>
</protein>
<dbReference type="RefSeq" id="WP_085159019.1">
    <property type="nucleotide sequence ID" value="NZ_AP022581.1"/>
</dbReference>
<dbReference type="OrthoDB" id="9815354at2"/>
<organism evidence="1 2">
    <name type="scientific">Mycobacterium lacus</name>
    <dbReference type="NCBI Taxonomy" id="169765"/>
    <lineage>
        <taxon>Bacteria</taxon>
        <taxon>Bacillati</taxon>
        <taxon>Actinomycetota</taxon>
        <taxon>Actinomycetes</taxon>
        <taxon>Mycobacteriales</taxon>
        <taxon>Mycobacteriaceae</taxon>
        <taxon>Mycobacterium</taxon>
    </lineage>
</organism>
<dbReference type="PANTHER" id="PTHR33055">
    <property type="entry name" value="TRANSPOSASE FOR INSERTION SEQUENCE ELEMENT IS1111A"/>
    <property type="match status" value="1"/>
</dbReference>
<dbReference type="AlphaFoldDB" id="A0A1X1YEP1"/>